<gene>
    <name evidence="5" type="primary">tatC</name>
    <name evidence="6" type="ORF">AXE80_08345</name>
</gene>
<dbReference type="Proteomes" id="UP000092967">
    <property type="component" value="Chromosome"/>
</dbReference>
<dbReference type="PANTHER" id="PTHR30371">
    <property type="entry name" value="SEC-INDEPENDENT PROTEIN TRANSLOCASE PROTEIN TATC"/>
    <property type="match status" value="1"/>
</dbReference>
<keyword evidence="3 5" id="KW-1133">Transmembrane helix</keyword>
<evidence type="ECO:0000256" key="5">
    <source>
        <dbReference type="HAMAP-Rule" id="MF_00902"/>
    </source>
</evidence>
<protein>
    <recommendedName>
        <fullName evidence="5">Sec-independent protein translocase protein TatC</fullName>
    </recommendedName>
</protein>
<dbReference type="AlphaFoldDB" id="A0A1B1Y688"/>
<keyword evidence="5" id="KW-0811">Translocation</keyword>
<keyword evidence="7" id="KW-1185">Reference proteome</keyword>
<dbReference type="HAMAP" id="MF_00902">
    <property type="entry name" value="TatC"/>
    <property type="match status" value="1"/>
</dbReference>
<feature type="transmembrane region" description="Helical" evidence="5">
    <location>
        <begin position="181"/>
        <end position="203"/>
    </location>
</feature>
<dbReference type="GO" id="GO:0043953">
    <property type="term" value="P:protein transport by the Tat complex"/>
    <property type="evidence" value="ECO:0007669"/>
    <property type="project" value="UniProtKB-UniRule"/>
</dbReference>
<keyword evidence="5" id="KW-0813">Transport</keyword>
<feature type="transmembrane region" description="Helical" evidence="5">
    <location>
        <begin position="240"/>
        <end position="261"/>
    </location>
</feature>
<keyword evidence="2 5" id="KW-0812">Transmembrane</keyword>
<accession>A0A1B1Y688</accession>
<sequence>MGAEKEMSFLDHLEELRWHLVRSTICIMAVAIVLFIYQRTVYNEFLLAHLSPDFITYRWFCEAFASVGMESDFCNITFNAKLQSLSPTNQLMNAMWSSFILGLIISFPYIIWEMMRFITPGLTEKEQKKSKGFIVVATILLILGLLFSYYIIVPMSVYFFYNYQITETIVNNFQFDSYITLITNTLLGVSVVFELPLVVYFLTKFGLITPDFLKKYRKHALVVVLIVSAIITPPDITSQIIVAIPVLILYEVSIVVSRFLVKKQDKA</sequence>
<keyword evidence="5" id="KW-1003">Cell membrane</keyword>
<comment type="subcellular location">
    <subcellularLocation>
        <location evidence="5">Cell membrane</location>
        <topology evidence="5">Multi-pass membrane protein</topology>
    </subcellularLocation>
    <subcellularLocation>
        <location evidence="1">Membrane</location>
        <topology evidence="1">Multi-pass membrane protein</topology>
    </subcellularLocation>
</comment>
<dbReference type="KEGG" id="wfu:AXE80_08345"/>
<feature type="transmembrane region" description="Helical" evidence="5">
    <location>
        <begin position="94"/>
        <end position="112"/>
    </location>
</feature>
<keyword evidence="5" id="KW-0653">Protein transport</keyword>
<proteinExistence type="inferred from homology"/>
<dbReference type="GO" id="GO:0065002">
    <property type="term" value="P:intracellular protein transmembrane transport"/>
    <property type="evidence" value="ECO:0007669"/>
    <property type="project" value="TreeGrafter"/>
</dbReference>
<feature type="transmembrane region" description="Helical" evidence="5">
    <location>
        <begin position="20"/>
        <end position="37"/>
    </location>
</feature>
<dbReference type="GO" id="GO:0009977">
    <property type="term" value="F:proton motive force dependent protein transmembrane transporter activity"/>
    <property type="evidence" value="ECO:0007669"/>
    <property type="project" value="TreeGrafter"/>
</dbReference>
<evidence type="ECO:0000313" key="7">
    <source>
        <dbReference type="Proteomes" id="UP000092967"/>
    </source>
</evidence>
<reference evidence="6 7" key="1">
    <citation type="submission" date="2016-02" db="EMBL/GenBank/DDBJ databases">
        <authorList>
            <person name="Wen L."/>
            <person name="He K."/>
            <person name="Yang H."/>
        </authorList>
    </citation>
    <scope>NUCLEOTIDE SEQUENCE [LARGE SCALE GENOMIC DNA]</scope>
    <source>
        <strain evidence="6 7">CZ1127</strain>
    </source>
</reference>
<dbReference type="PRINTS" id="PR01840">
    <property type="entry name" value="TATCFAMILY"/>
</dbReference>
<evidence type="ECO:0000313" key="6">
    <source>
        <dbReference type="EMBL" id="ANW96286.1"/>
    </source>
</evidence>
<comment type="similarity">
    <text evidence="5">Belongs to the TatC family.</text>
</comment>
<evidence type="ECO:0000256" key="4">
    <source>
        <dbReference type="ARBA" id="ARBA00023136"/>
    </source>
</evidence>
<feature type="transmembrane region" description="Helical" evidence="5">
    <location>
        <begin position="133"/>
        <end position="161"/>
    </location>
</feature>
<name>A0A1B1Y688_9FLAO</name>
<dbReference type="NCBIfam" id="TIGR00945">
    <property type="entry name" value="tatC"/>
    <property type="match status" value="1"/>
</dbReference>
<comment type="subunit">
    <text evidence="5">Forms a complex with TatA.</text>
</comment>
<evidence type="ECO:0000256" key="2">
    <source>
        <dbReference type="ARBA" id="ARBA00022692"/>
    </source>
</evidence>
<dbReference type="RefSeq" id="WP_068826251.1">
    <property type="nucleotide sequence ID" value="NZ_CP014224.1"/>
</dbReference>
<dbReference type="GO" id="GO:0033281">
    <property type="term" value="C:TAT protein transport complex"/>
    <property type="evidence" value="ECO:0007669"/>
    <property type="project" value="UniProtKB-UniRule"/>
</dbReference>
<dbReference type="OrthoDB" id="9777044at2"/>
<organism evidence="6 7">
    <name type="scientific">Wenyingzhuangia fucanilytica</name>
    <dbReference type="NCBI Taxonomy" id="1790137"/>
    <lineage>
        <taxon>Bacteria</taxon>
        <taxon>Pseudomonadati</taxon>
        <taxon>Bacteroidota</taxon>
        <taxon>Flavobacteriia</taxon>
        <taxon>Flavobacteriales</taxon>
        <taxon>Flavobacteriaceae</taxon>
        <taxon>Wenyingzhuangia</taxon>
    </lineage>
</organism>
<keyword evidence="4 5" id="KW-0472">Membrane</keyword>
<comment type="function">
    <text evidence="5">Part of the twin-arginine translocation (Tat) system that transports large folded proteins containing a characteristic twin-arginine motif in their signal peptide across membranes.</text>
</comment>
<dbReference type="PANTHER" id="PTHR30371:SF0">
    <property type="entry name" value="SEC-INDEPENDENT PROTEIN TRANSLOCASE PROTEIN TATC, CHLOROPLASTIC-RELATED"/>
    <property type="match status" value="1"/>
</dbReference>
<dbReference type="InterPro" id="IPR002033">
    <property type="entry name" value="TatC"/>
</dbReference>
<evidence type="ECO:0000256" key="3">
    <source>
        <dbReference type="ARBA" id="ARBA00022989"/>
    </source>
</evidence>
<evidence type="ECO:0000256" key="1">
    <source>
        <dbReference type="ARBA" id="ARBA00004141"/>
    </source>
</evidence>
<dbReference type="EMBL" id="CP014224">
    <property type="protein sequence ID" value="ANW96286.1"/>
    <property type="molecule type" value="Genomic_DNA"/>
</dbReference>
<feature type="transmembrane region" description="Helical" evidence="5">
    <location>
        <begin position="215"/>
        <end position="234"/>
    </location>
</feature>
<dbReference type="Pfam" id="PF00902">
    <property type="entry name" value="TatC"/>
    <property type="match status" value="1"/>
</dbReference>
<dbReference type="STRING" id="1790137.AXE80_08345"/>